<dbReference type="EMBL" id="JAMQGM010000008">
    <property type="protein sequence ID" value="MCM2576440.1"/>
    <property type="molecule type" value="Genomic_DNA"/>
</dbReference>
<accession>A0ABT0X2L0</accession>
<name>A0ABT0X2L0_9ACTN</name>
<dbReference type="SUPFAM" id="SSF51905">
    <property type="entry name" value="FAD/NAD(P)-binding domain"/>
    <property type="match status" value="1"/>
</dbReference>
<dbReference type="PANTHER" id="PTHR43734">
    <property type="entry name" value="PHYTOENE DESATURASE"/>
    <property type="match status" value="1"/>
</dbReference>
<reference evidence="3" key="1">
    <citation type="journal article" date="2023" name="Int. J. Syst. Evol. Microbiol.">
        <title>Streptomyces meridianus sp. nov. isolated from brackish water of the Tagus estuary in Alcochete, Portugal.</title>
        <authorList>
            <person name="Santos J.D.N."/>
            <person name="Klimek D."/>
            <person name="Calusinska M."/>
            <person name="Lobo Da Cunha A."/>
            <person name="Catita J."/>
            <person name="Goncalves H."/>
            <person name="Gonzalez I."/>
            <person name="Reyes F."/>
            <person name="Lage O.M."/>
        </authorList>
    </citation>
    <scope>NUCLEOTIDE SEQUENCE</scope>
    <source>
        <strain evidence="3">MTZ3.1</strain>
    </source>
</reference>
<proteinExistence type="predicted"/>
<evidence type="ECO:0000313" key="3">
    <source>
        <dbReference type="EMBL" id="MCM2576440.1"/>
    </source>
</evidence>
<organism evidence="3 4">
    <name type="scientific">Streptomyces meridianus</name>
    <dbReference type="NCBI Taxonomy" id="2938945"/>
    <lineage>
        <taxon>Bacteria</taxon>
        <taxon>Bacillati</taxon>
        <taxon>Actinomycetota</taxon>
        <taxon>Actinomycetes</taxon>
        <taxon>Kitasatosporales</taxon>
        <taxon>Streptomycetaceae</taxon>
        <taxon>Streptomyces</taxon>
    </lineage>
</organism>
<feature type="domain" description="Amine oxidase" evidence="2">
    <location>
        <begin position="14"/>
        <end position="292"/>
    </location>
</feature>
<dbReference type="InterPro" id="IPR036188">
    <property type="entry name" value="FAD/NAD-bd_sf"/>
</dbReference>
<dbReference type="Proteomes" id="UP001167160">
    <property type="component" value="Unassembled WGS sequence"/>
</dbReference>
<dbReference type="Gene3D" id="3.50.50.60">
    <property type="entry name" value="FAD/NAD(P)-binding domain"/>
    <property type="match status" value="2"/>
</dbReference>
<evidence type="ECO:0000313" key="4">
    <source>
        <dbReference type="Proteomes" id="UP001167160"/>
    </source>
</evidence>
<sequence>MARIAVIGAGMGAMAAAARLATAGHRVTVYERSATHGGAVRRFERDGFGFDTGPGLLHLPAVHRDLFVKTGKRSLEECVELTQVDPASVHLFPDGTRLALPNASRAGVVRALDAALAPGAGERWGELVNRARTAWDAIRRPLLEEPMSPDRAALLGQDPYPALPRRRLLGRKQQPRTLAEVARNELRDPRQVALLESHALAYGFDSRTAPPSSAVLAYLEHTFGTWYVRGGMRALADAVHERCRERGVAFAFGAEVVRILERDGKAAGLELADGSEAAADIVVAGVHPSAVAGLRGGSPHAGRGPQEGDGRGDRVPGRFTVCLALRGTRPAEAAHRTVVHTTDPETEAASVFGDGPREPCERPTVTVLRPDDAALRPDEAHESVTLTATVAPIGPVVWDEERAGRLADRMVEAATAAIPGLPQRVLWRRVHTPADTASETGTSDGAVPRPALVGAEGGLLLPGNTTRLPGLYLVGGWAHPGGGLAHTGMSGALVAGLIVEGDGWRGSS</sequence>
<evidence type="ECO:0000256" key="1">
    <source>
        <dbReference type="SAM" id="MobiDB-lite"/>
    </source>
</evidence>
<comment type="caution">
    <text evidence="3">The sequence shown here is derived from an EMBL/GenBank/DDBJ whole genome shotgun (WGS) entry which is preliminary data.</text>
</comment>
<gene>
    <name evidence="3" type="ORF">M1E25_03555</name>
</gene>
<evidence type="ECO:0000259" key="2">
    <source>
        <dbReference type="Pfam" id="PF01593"/>
    </source>
</evidence>
<protein>
    <submittedName>
        <fullName evidence="3">NAD(P)/FAD-dependent oxidoreductase</fullName>
    </submittedName>
</protein>
<dbReference type="PANTHER" id="PTHR43734:SF1">
    <property type="entry name" value="PHYTOENE DESATURASE"/>
    <property type="match status" value="1"/>
</dbReference>
<keyword evidence="4" id="KW-1185">Reference proteome</keyword>
<feature type="region of interest" description="Disordered" evidence="1">
    <location>
        <begin position="293"/>
        <end position="314"/>
    </location>
</feature>
<dbReference type="Pfam" id="PF01593">
    <property type="entry name" value="Amino_oxidase"/>
    <property type="match status" value="1"/>
</dbReference>
<dbReference type="InterPro" id="IPR002937">
    <property type="entry name" value="Amino_oxidase"/>
</dbReference>
<dbReference type="RefSeq" id="WP_251409352.1">
    <property type="nucleotide sequence ID" value="NZ_JAMQGM010000008.1"/>
</dbReference>